<evidence type="ECO:0000313" key="3">
    <source>
        <dbReference type="Proteomes" id="UP000784294"/>
    </source>
</evidence>
<dbReference type="EMBL" id="CAAALY010267468">
    <property type="protein sequence ID" value="VEL41009.1"/>
    <property type="molecule type" value="Genomic_DNA"/>
</dbReference>
<evidence type="ECO:0000313" key="2">
    <source>
        <dbReference type="EMBL" id="VEL41009.1"/>
    </source>
</evidence>
<feature type="region of interest" description="Disordered" evidence="1">
    <location>
        <begin position="21"/>
        <end position="49"/>
    </location>
</feature>
<dbReference type="Proteomes" id="UP000784294">
    <property type="component" value="Unassembled WGS sequence"/>
</dbReference>
<sequence>MRRISHSSGCAILVTNHSLVRSHPDHSVDPIRDSSDNQTSSHNKPSLPLPCLGASWARRASDTRLHFARIESATNAYQPSGLRIHIMKSPRISCRTVGPLRPTSLTSASTATVGHDAGQVDLPFPLYGFN</sequence>
<comment type="caution">
    <text evidence="2">The sequence shown here is derived from an EMBL/GenBank/DDBJ whole genome shotgun (WGS) entry which is preliminary data.</text>
</comment>
<evidence type="ECO:0000256" key="1">
    <source>
        <dbReference type="SAM" id="MobiDB-lite"/>
    </source>
</evidence>
<proteinExistence type="predicted"/>
<organism evidence="2 3">
    <name type="scientific">Protopolystoma xenopodis</name>
    <dbReference type="NCBI Taxonomy" id="117903"/>
    <lineage>
        <taxon>Eukaryota</taxon>
        <taxon>Metazoa</taxon>
        <taxon>Spiralia</taxon>
        <taxon>Lophotrochozoa</taxon>
        <taxon>Platyhelminthes</taxon>
        <taxon>Monogenea</taxon>
        <taxon>Polyopisthocotylea</taxon>
        <taxon>Polystomatidea</taxon>
        <taxon>Polystomatidae</taxon>
        <taxon>Protopolystoma</taxon>
    </lineage>
</organism>
<protein>
    <submittedName>
        <fullName evidence="2">Uncharacterized protein</fullName>
    </submittedName>
</protein>
<dbReference type="AlphaFoldDB" id="A0A448XNL1"/>
<feature type="compositionally biased region" description="Basic and acidic residues" evidence="1">
    <location>
        <begin position="22"/>
        <end position="35"/>
    </location>
</feature>
<name>A0A448XNL1_9PLAT</name>
<gene>
    <name evidence="2" type="ORF">PXEA_LOCUS34449</name>
</gene>
<keyword evidence="3" id="KW-1185">Reference proteome</keyword>
<reference evidence="2" key="1">
    <citation type="submission" date="2018-11" db="EMBL/GenBank/DDBJ databases">
        <authorList>
            <consortium name="Pathogen Informatics"/>
        </authorList>
    </citation>
    <scope>NUCLEOTIDE SEQUENCE</scope>
</reference>
<accession>A0A448XNL1</accession>